<evidence type="ECO:0000259" key="1">
    <source>
        <dbReference type="Pfam" id="PF01182"/>
    </source>
</evidence>
<gene>
    <name evidence="2" type="ORF">A3B51_01135</name>
</gene>
<dbReference type="STRING" id="1797727.A3B51_01135"/>
<comment type="caution">
    <text evidence="2">The sequence shown here is derived from an EMBL/GenBank/DDBJ whole genome shotgun (WGS) entry which is preliminary data.</text>
</comment>
<dbReference type="Pfam" id="PF01182">
    <property type="entry name" value="Glucosamine_iso"/>
    <property type="match status" value="1"/>
</dbReference>
<dbReference type="Proteomes" id="UP000176780">
    <property type="component" value="Unassembled WGS sequence"/>
</dbReference>
<dbReference type="GO" id="GO:0005975">
    <property type="term" value="P:carbohydrate metabolic process"/>
    <property type="evidence" value="ECO:0007669"/>
    <property type="project" value="InterPro"/>
</dbReference>
<dbReference type="Gene3D" id="3.40.50.1360">
    <property type="match status" value="1"/>
</dbReference>
<organism evidence="2 3">
    <name type="scientific">Candidatus Curtissbacteria bacterium RIFCSPLOWO2_01_FULL_41_18</name>
    <dbReference type="NCBI Taxonomy" id="1797727"/>
    <lineage>
        <taxon>Bacteria</taxon>
        <taxon>Candidatus Curtissiibacteriota</taxon>
    </lineage>
</organism>
<evidence type="ECO:0000313" key="2">
    <source>
        <dbReference type="EMBL" id="OGE03596.1"/>
    </source>
</evidence>
<dbReference type="SUPFAM" id="SSF100950">
    <property type="entry name" value="NagB/RpiA/CoA transferase-like"/>
    <property type="match status" value="1"/>
</dbReference>
<reference evidence="2 3" key="1">
    <citation type="journal article" date="2016" name="Nat. Commun.">
        <title>Thousands of microbial genomes shed light on interconnected biogeochemical processes in an aquifer system.</title>
        <authorList>
            <person name="Anantharaman K."/>
            <person name="Brown C.T."/>
            <person name="Hug L.A."/>
            <person name="Sharon I."/>
            <person name="Castelle C.J."/>
            <person name="Probst A.J."/>
            <person name="Thomas B.C."/>
            <person name="Singh A."/>
            <person name="Wilkins M.J."/>
            <person name="Karaoz U."/>
            <person name="Brodie E.L."/>
            <person name="Williams K.H."/>
            <person name="Hubbard S.S."/>
            <person name="Banfield J.F."/>
        </authorList>
    </citation>
    <scope>NUCLEOTIDE SEQUENCE [LARGE SCALE GENOMIC DNA]</scope>
</reference>
<accession>A0A1F5HHK5</accession>
<dbReference type="InterPro" id="IPR037171">
    <property type="entry name" value="NagB/RpiA_transferase-like"/>
</dbReference>
<name>A0A1F5HHK5_9BACT</name>
<sequence>MIDVFKVKDKGEGQIKAHDILKMVVDSKTLLALSGGTTVDYGKMIVKPANILPGAICVVDERYGERQFHKDSNELMMKQSGLIDFLKSKKIPFHGVQFEDDMGSTACDYDGLVAGLFKRFPKKVGVMGVGRDLHTAGIFPHSDAAHSADYVVAEKVEGKFAKRITLTLRALGEFTNFIIMMFGEEKKEALAKMLDPNENDMQKYPAIFYRKAKIKSYVVTDVLM</sequence>
<evidence type="ECO:0000313" key="3">
    <source>
        <dbReference type="Proteomes" id="UP000176780"/>
    </source>
</evidence>
<dbReference type="InterPro" id="IPR006148">
    <property type="entry name" value="Glc/Gal-6P_isomerase"/>
</dbReference>
<protein>
    <recommendedName>
        <fullName evidence="1">Glucosamine/galactosamine-6-phosphate isomerase domain-containing protein</fullName>
    </recommendedName>
</protein>
<dbReference type="AlphaFoldDB" id="A0A1F5HHK5"/>
<proteinExistence type="predicted"/>
<feature type="domain" description="Glucosamine/galactosamine-6-phosphate isomerase" evidence="1">
    <location>
        <begin position="29"/>
        <end position="210"/>
    </location>
</feature>
<dbReference type="EMBL" id="MFBQ01000047">
    <property type="protein sequence ID" value="OGE03596.1"/>
    <property type="molecule type" value="Genomic_DNA"/>
</dbReference>